<evidence type="ECO:0000259" key="13">
    <source>
        <dbReference type="PROSITE" id="PS50222"/>
    </source>
</evidence>
<gene>
    <name evidence="14" type="ORF">DdX_06331</name>
</gene>
<keyword evidence="15" id="KW-1185">Reference proteome</keyword>
<keyword evidence="9 10" id="KW-0413">Isomerase</keyword>
<evidence type="ECO:0000259" key="12">
    <source>
        <dbReference type="PROSITE" id="PS50059"/>
    </source>
</evidence>
<dbReference type="PANTHER" id="PTHR46222:SF3">
    <property type="entry name" value="PEPTIDYLPROLYL ISOMERASE"/>
    <property type="match status" value="1"/>
</dbReference>
<dbReference type="InterPro" id="IPR046357">
    <property type="entry name" value="PPIase_dom_sf"/>
</dbReference>
<dbReference type="AlphaFoldDB" id="A0AAD4R8R2"/>
<dbReference type="SUPFAM" id="SSF54534">
    <property type="entry name" value="FKBP-like"/>
    <property type="match status" value="1"/>
</dbReference>
<evidence type="ECO:0000313" key="14">
    <source>
        <dbReference type="EMBL" id="KAI1717922.1"/>
    </source>
</evidence>
<dbReference type="PANTHER" id="PTHR46222">
    <property type="entry name" value="PEPTIDYL-PROLYL CIS-TRANS ISOMERASE FKBP7/14"/>
    <property type="match status" value="1"/>
</dbReference>
<keyword evidence="8" id="KW-0325">Glycoprotein</keyword>
<evidence type="ECO:0000256" key="1">
    <source>
        <dbReference type="ARBA" id="ARBA00000971"/>
    </source>
</evidence>
<evidence type="ECO:0000256" key="10">
    <source>
        <dbReference type="PROSITE-ProRule" id="PRU00277"/>
    </source>
</evidence>
<dbReference type="InterPro" id="IPR052273">
    <property type="entry name" value="PPIase_FKBP"/>
</dbReference>
<dbReference type="PROSITE" id="PS50222">
    <property type="entry name" value="EF_HAND_2"/>
    <property type="match status" value="1"/>
</dbReference>
<dbReference type="InterPro" id="IPR011992">
    <property type="entry name" value="EF-hand-dom_pair"/>
</dbReference>
<dbReference type="Gene3D" id="3.10.50.40">
    <property type="match status" value="1"/>
</dbReference>
<evidence type="ECO:0000256" key="9">
    <source>
        <dbReference type="ARBA" id="ARBA00023235"/>
    </source>
</evidence>
<dbReference type="Pfam" id="PF13202">
    <property type="entry name" value="EF-hand_5"/>
    <property type="match status" value="1"/>
</dbReference>
<evidence type="ECO:0000256" key="5">
    <source>
        <dbReference type="ARBA" id="ARBA00022824"/>
    </source>
</evidence>
<dbReference type="InterPro" id="IPR001179">
    <property type="entry name" value="PPIase_FKBP_dom"/>
</dbReference>
<organism evidence="14 15">
    <name type="scientific">Ditylenchus destructor</name>
    <dbReference type="NCBI Taxonomy" id="166010"/>
    <lineage>
        <taxon>Eukaryota</taxon>
        <taxon>Metazoa</taxon>
        <taxon>Ecdysozoa</taxon>
        <taxon>Nematoda</taxon>
        <taxon>Chromadorea</taxon>
        <taxon>Rhabditida</taxon>
        <taxon>Tylenchina</taxon>
        <taxon>Tylenchomorpha</taxon>
        <taxon>Sphaerularioidea</taxon>
        <taxon>Anguinidae</taxon>
        <taxon>Anguininae</taxon>
        <taxon>Ditylenchus</taxon>
    </lineage>
</organism>
<dbReference type="GO" id="GO:0005783">
    <property type="term" value="C:endoplasmic reticulum"/>
    <property type="evidence" value="ECO:0007669"/>
    <property type="project" value="UniProtKB-ARBA"/>
</dbReference>
<evidence type="ECO:0000256" key="8">
    <source>
        <dbReference type="ARBA" id="ARBA00023180"/>
    </source>
</evidence>
<feature type="domain" description="PPIase FKBP-type" evidence="12">
    <location>
        <begin position="96"/>
        <end position="187"/>
    </location>
</feature>
<dbReference type="Gene3D" id="1.10.238.10">
    <property type="entry name" value="EF-hand"/>
    <property type="match status" value="1"/>
</dbReference>
<dbReference type="EC" id="5.2.1.8" evidence="2 10"/>
<dbReference type="CDD" id="cd00051">
    <property type="entry name" value="EFh"/>
    <property type="match status" value="1"/>
</dbReference>
<dbReference type="Pfam" id="PF00254">
    <property type="entry name" value="FKBP_C"/>
    <property type="match status" value="1"/>
</dbReference>
<dbReference type="GO" id="GO:0003755">
    <property type="term" value="F:peptidyl-prolyl cis-trans isomerase activity"/>
    <property type="evidence" value="ECO:0007669"/>
    <property type="project" value="UniProtKB-KW"/>
</dbReference>
<dbReference type="EMBL" id="JAKKPZ010000008">
    <property type="protein sequence ID" value="KAI1717922.1"/>
    <property type="molecule type" value="Genomic_DNA"/>
</dbReference>
<reference evidence="14" key="1">
    <citation type="submission" date="2022-01" db="EMBL/GenBank/DDBJ databases">
        <title>Genome Sequence Resource for Two Populations of Ditylenchus destructor, the Migratory Endoparasitic Phytonematode.</title>
        <authorList>
            <person name="Zhang H."/>
            <person name="Lin R."/>
            <person name="Xie B."/>
        </authorList>
    </citation>
    <scope>NUCLEOTIDE SEQUENCE</scope>
    <source>
        <strain evidence="14">BazhouSP</strain>
    </source>
</reference>
<keyword evidence="6" id="KW-0106">Calcium</keyword>
<keyword evidence="5" id="KW-0256">Endoplasmic reticulum</keyword>
<proteinExistence type="predicted"/>
<evidence type="ECO:0000256" key="7">
    <source>
        <dbReference type="ARBA" id="ARBA00023110"/>
    </source>
</evidence>
<evidence type="ECO:0000256" key="3">
    <source>
        <dbReference type="ARBA" id="ARBA00022729"/>
    </source>
</evidence>
<dbReference type="InterPro" id="IPR002048">
    <property type="entry name" value="EF_hand_dom"/>
</dbReference>
<keyword evidence="7 10" id="KW-0697">Rotamase</keyword>
<feature type="domain" description="EF-hand" evidence="13">
    <location>
        <begin position="232"/>
        <end position="267"/>
    </location>
</feature>
<evidence type="ECO:0000313" key="15">
    <source>
        <dbReference type="Proteomes" id="UP001201812"/>
    </source>
</evidence>
<comment type="caution">
    <text evidence="14">The sequence shown here is derived from an EMBL/GenBank/DDBJ whole genome shotgun (WGS) entry which is preliminary data.</text>
</comment>
<dbReference type="PROSITE" id="PS50059">
    <property type="entry name" value="FKBP_PPIASE"/>
    <property type="match status" value="1"/>
</dbReference>
<protein>
    <recommendedName>
        <fullName evidence="2 10">peptidylprolyl isomerase</fullName>
        <ecNumber evidence="2 10">5.2.1.8</ecNumber>
    </recommendedName>
</protein>
<accession>A0AAD4R8R2</accession>
<feature type="signal peptide" evidence="11">
    <location>
        <begin position="1"/>
        <end position="17"/>
    </location>
</feature>
<evidence type="ECO:0000256" key="4">
    <source>
        <dbReference type="ARBA" id="ARBA00022737"/>
    </source>
</evidence>
<evidence type="ECO:0000256" key="11">
    <source>
        <dbReference type="SAM" id="SignalP"/>
    </source>
</evidence>
<comment type="catalytic activity">
    <reaction evidence="1 10">
        <text>[protein]-peptidylproline (omega=180) = [protein]-peptidylproline (omega=0)</text>
        <dbReference type="Rhea" id="RHEA:16237"/>
        <dbReference type="Rhea" id="RHEA-COMP:10747"/>
        <dbReference type="Rhea" id="RHEA-COMP:10748"/>
        <dbReference type="ChEBI" id="CHEBI:83833"/>
        <dbReference type="ChEBI" id="CHEBI:83834"/>
        <dbReference type="EC" id="5.2.1.8"/>
    </reaction>
</comment>
<dbReference type="GO" id="GO:0005509">
    <property type="term" value="F:calcium ion binding"/>
    <property type="evidence" value="ECO:0007669"/>
    <property type="project" value="InterPro"/>
</dbReference>
<dbReference type="SUPFAM" id="SSF47473">
    <property type="entry name" value="EF-hand"/>
    <property type="match status" value="1"/>
</dbReference>
<dbReference type="PROSITE" id="PS00018">
    <property type="entry name" value="EF_HAND_1"/>
    <property type="match status" value="2"/>
</dbReference>
<sequence>MKLLMVLLYYFLTIANAQDASTNEMGASGAAEGNALGKQKNKAEDTIPVIEIRGEGKPMTSAQIRELEQISNGGPLDIKIEKTWTPVECPRAARRLDFVTFHFKGFSETGKKFDQTYGRVPNGVRIQLGVGMAMPGLDKGLKGMCDSELRKVQVPYRLSRKNKSKVWKYVPNDEHWLTFNVEMMAVEEWTVEKQFEFMDLNNDSYITQTELVKWAEKMRKEFGKTWSNEDIDNVIAAKYYVKYFDANGDGKVDLTEFDQVLRRDMATMAASKSVAEQKKKGEKSKVEGRKRDPGFAWILDFNNDGIVSVQEMDAADQVLEGEPSILPNFSKDEL</sequence>
<dbReference type="InterPro" id="IPR018247">
    <property type="entry name" value="EF_Hand_1_Ca_BS"/>
</dbReference>
<keyword evidence="3 11" id="KW-0732">Signal</keyword>
<feature type="chain" id="PRO_5041990432" description="peptidylprolyl isomerase" evidence="11">
    <location>
        <begin position="18"/>
        <end position="334"/>
    </location>
</feature>
<dbReference type="Proteomes" id="UP001201812">
    <property type="component" value="Unassembled WGS sequence"/>
</dbReference>
<evidence type="ECO:0000256" key="2">
    <source>
        <dbReference type="ARBA" id="ARBA00013194"/>
    </source>
</evidence>
<keyword evidence="4" id="KW-0677">Repeat</keyword>
<evidence type="ECO:0000256" key="6">
    <source>
        <dbReference type="ARBA" id="ARBA00022837"/>
    </source>
</evidence>
<name>A0AAD4R8R2_9BILA</name>